<gene>
    <name evidence="1" type="ORF">GCM10007415_08730</name>
</gene>
<accession>A0A917HHL2</accession>
<dbReference type="EMBL" id="BMER01000001">
    <property type="protein sequence ID" value="GGG78880.1"/>
    <property type="molecule type" value="Genomic_DNA"/>
</dbReference>
<name>A0A917HHL2_9SPHI</name>
<keyword evidence="1" id="KW-0449">Lipoprotein</keyword>
<reference evidence="1" key="1">
    <citation type="journal article" date="2014" name="Int. J. Syst. Evol. Microbiol.">
        <title>Complete genome sequence of Corynebacterium casei LMG S-19264T (=DSM 44701T), isolated from a smear-ripened cheese.</title>
        <authorList>
            <consortium name="US DOE Joint Genome Institute (JGI-PGF)"/>
            <person name="Walter F."/>
            <person name="Albersmeier A."/>
            <person name="Kalinowski J."/>
            <person name="Ruckert C."/>
        </authorList>
    </citation>
    <scope>NUCLEOTIDE SEQUENCE</scope>
    <source>
        <strain evidence="1">CGMCC 1.12195</strain>
    </source>
</reference>
<sequence length="158" mass="18380">MRHCQSAIQVFYGVGFFLVLSCTDVAVVDQHIAIDSHAWHYDDRPRVVAHITDTTRPYNIYLNLRHTPDYQYSNIFILLHQHQPQGRDTTERFELRLAEPDGRWLGRGTGSVYAHQQLIKENVRFPDTGSYVFGLEQNMRDNPLREISDVGLRIEPVE</sequence>
<dbReference type="RefSeq" id="WP_188504692.1">
    <property type="nucleotide sequence ID" value="NZ_BMER01000001.1"/>
</dbReference>
<reference evidence="1" key="2">
    <citation type="submission" date="2020-09" db="EMBL/GenBank/DDBJ databases">
        <authorList>
            <person name="Sun Q."/>
            <person name="Zhou Y."/>
        </authorList>
    </citation>
    <scope>NUCLEOTIDE SEQUENCE</scope>
    <source>
        <strain evidence="1">CGMCC 1.12195</strain>
    </source>
</reference>
<dbReference type="Pfam" id="PF14109">
    <property type="entry name" value="GldH_lipo"/>
    <property type="match status" value="1"/>
</dbReference>
<dbReference type="InterPro" id="IPR020018">
    <property type="entry name" value="Motility-assoc_lipoprot_GldH"/>
</dbReference>
<protein>
    <submittedName>
        <fullName evidence="1">Gliding motility lipoprotein GldH</fullName>
    </submittedName>
</protein>
<dbReference type="PROSITE" id="PS51257">
    <property type="entry name" value="PROKAR_LIPOPROTEIN"/>
    <property type="match status" value="1"/>
</dbReference>
<organism evidence="1 2">
    <name type="scientific">Parapedobacter pyrenivorans</name>
    <dbReference type="NCBI Taxonomy" id="1305674"/>
    <lineage>
        <taxon>Bacteria</taxon>
        <taxon>Pseudomonadati</taxon>
        <taxon>Bacteroidota</taxon>
        <taxon>Sphingobacteriia</taxon>
        <taxon>Sphingobacteriales</taxon>
        <taxon>Sphingobacteriaceae</taxon>
        <taxon>Parapedobacter</taxon>
    </lineage>
</organism>
<dbReference type="Proteomes" id="UP000660862">
    <property type="component" value="Unassembled WGS sequence"/>
</dbReference>
<dbReference type="NCBIfam" id="TIGR03511">
    <property type="entry name" value="GldH_lipo"/>
    <property type="match status" value="1"/>
</dbReference>
<evidence type="ECO:0000313" key="2">
    <source>
        <dbReference type="Proteomes" id="UP000660862"/>
    </source>
</evidence>
<proteinExistence type="predicted"/>
<comment type="caution">
    <text evidence="1">The sequence shown here is derived from an EMBL/GenBank/DDBJ whole genome shotgun (WGS) entry which is preliminary data.</text>
</comment>
<evidence type="ECO:0000313" key="1">
    <source>
        <dbReference type="EMBL" id="GGG78880.1"/>
    </source>
</evidence>
<dbReference type="AlphaFoldDB" id="A0A917HHL2"/>
<keyword evidence="2" id="KW-1185">Reference proteome</keyword>